<proteinExistence type="predicted"/>
<dbReference type="AlphaFoldDB" id="A0AAD7BAF9"/>
<feature type="compositionally biased region" description="Polar residues" evidence="1">
    <location>
        <begin position="26"/>
        <end position="46"/>
    </location>
</feature>
<evidence type="ECO:0000313" key="3">
    <source>
        <dbReference type="Proteomes" id="UP001221142"/>
    </source>
</evidence>
<name>A0AAD7BAF9_9AGAR</name>
<protein>
    <submittedName>
        <fullName evidence="2">Uncharacterized protein</fullName>
    </submittedName>
</protein>
<dbReference type="EMBL" id="JARKIF010000025">
    <property type="protein sequence ID" value="KAJ7614944.1"/>
    <property type="molecule type" value="Genomic_DNA"/>
</dbReference>
<evidence type="ECO:0000313" key="2">
    <source>
        <dbReference type="EMBL" id="KAJ7614944.1"/>
    </source>
</evidence>
<sequence>MDEVVQTNSSPPSSSPPLGHSTSTSQAPTSSLQASYNDLESRSQAVRQDVVAKSQDNTQTGAIYLRHYKAYIDWFTKSEARRVEDDVSYTPIPPLPITVAKVTLFLDYEMTRPKSTSTCGHQHAKQVVSALEHHRFNNQHLYANNPSAQVNLRTDGRIKTLESAFQESEPERIQKSHAVKASGTRAGL</sequence>
<organism evidence="2 3">
    <name type="scientific">Roridomyces roridus</name>
    <dbReference type="NCBI Taxonomy" id="1738132"/>
    <lineage>
        <taxon>Eukaryota</taxon>
        <taxon>Fungi</taxon>
        <taxon>Dikarya</taxon>
        <taxon>Basidiomycota</taxon>
        <taxon>Agaricomycotina</taxon>
        <taxon>Agaricomycetes</taxon>
        <taxon>Agaricomycetidae</taxon>
        <taxon>Agaricales</taxon>
        <taxon>Marasmiineae</taxon>
        <taxon>Mycenaceae</taxon>
        <taxon>Roridomyces</taxon>
    </lineage>
</organism>
<accession>A0AAD7BAF9</accession>
<keyword evidence="3" id="KW-1185">Reference proteome</keyword>
<comment type="caution">
    <text evidence="2">The sequence shown here is derived from an EMBL/GenBank/DDBJ whole genome shotgun (WGS) entry which is preliminary data.</text>
</comment>
<evidence type="ECO:0000256" key="1">
    <source>
        <dbReference type="SAM" id="MobiDB-lite"/>
    </source>
</evidence>
<dbReference type="Proteomes" id="UP001221142">
    <property type="component" value="Unassembled WGS sequence"/>
</dbReference>
<feature type="region of interest" description="Disordered" evidence="1">
    <location>
        <begin position="165"/>
        <end position="188"/>
    </location>
</feature>
<gene>
    <name evidence="2" type="ORF">FB45DRAFT_873810</name>
</gene>
<feature type="compositionally biased region" description="Low complexity" evidence="1">
    <location>
        <begin position="7"/>
        <end position="25"/>
    </location>
</feature>
<reference evidence="2" key="1">
    <citation type="submission" date="2023-03" db="EMBL/GenBank/DDBJ databases">
        <title>Massive genome expansion in bonnet fungi (Mycena s.s.) driven by repeated elements and novel gene families across ecological guilds.</title>
        <authorList>
            <consortium name="Lawrence Berkeley National Laboratory"/>
            <person name="Harder C.B."/>
            <person name="Miyauchi S."/>
            <person name="Viragh M."/>
            <person name="Kuo A."/>
            <person name="Thoen E."/>
            <person name="Andreopoulos B."/>
            <person name="Lu D."/>
            <person name="Skrede I."/>
            <person name="Drula E."/>
            <person name="Henrissat B."/>
            <person name="Morin E."/>
            <person name="Kohler A."/>
            <person name="Barry K."/>
            <person name="LaButti K."/>
            <person name="Morin E."/>
            <person name="Salamov A."/>
            <person name="Lipzen A."/>
            <person name="Mereny Z."/>
            <person name="Hegedus B."/>
            <person name="Baldrian P."/>
            <person name="Stursova M."/>
            <person name="Weitz H."/>
            <person name="Taylor A."/>
            <person name="Grigoriev I.V."/>
            <person name="Nagy L.G."/>
            <person name="Martin F."/>
            <person name="Kauserud H."/>
        </authorList>
    </citation>
    <scope>NUCLEOTIDE SEQUENCE</scope>
    <source>
        <strain evidence="2">9284</strain>
    </source>
</reference>
<feature type="region of interest" description="Disordered" evidence="1">
    <location>
        <begin position="1"/>
        <end position="54"/>
    </location>
</feature>